<proteinExistence type="predicted"/>
<dbReference type="PANTHER" id="PTHR34580">
    <property type="match status" value="1"/>
</dbReference>
<dbReference type="PANTHER" id="PTHR34580:SF9">
    <property type="entry name" value="SLL5097 PROTEIN"/>
    <property type="match status" value="1"/>
</dbReference>
<name>A0A2K8ZA54_9BACT</name>
<evidence type="ECO:0000313" key="4">
    <source>
        <dbReference type="Proteomes" id="UP000232883"/>
    </source>
</evidence>
<dbReference type="OrthoDB" id="43316at2"/>
<protein>
    <submittedName>
        <fullName evidence="3">WYL domain-containing protein</fullName>
    </submittedName>
</protein>
<evidence type="ECO:0000259" key="1">
    <source>
        <dbReference type="Pfam" id="PF13280"/>
    </source>
</evidence>
<keyword evidence="4" id="KW-1185">Reference proteome</keyword>
<sequence>MNDSAKLRRQLHLIRCLDKPYTYPSLIQLHKYLLDHDIEQTSLATVERDINDIRTDYDISITYDRRQHGYFLDLPTDDEDISNFREFVRLLERRERLELLTQSGRSVAQYIQLEQHNGFRGLDLMAPLWNALQRRLVVTFNYQAYKDQPAEKRWVEPGLLFEYRNRWYLDGFDLDRNGERTFGLDRIVDLTMTPQSILPSRQTDYRAARRHVIGVTAPPGSPIERVCLRFRRPEAEYVLSLPLHNSQQTVAETPTHVDIELHVVLNHELEREIMAYGEEVEVLEPVTLRYIIINRIKSLSKIYI</sequence>
<evidence type="ECO:0000259" key="2">
    <source>
        <dbReference type="Pfam" id="PF25583"/>
    </source>
</evidence>
<dbReference type="InterPro" id="IPR026881">
    <property type="entry name" value="WYL_dom"/>
</dbReference>
<feature type="domain" description="WYL" evidence="1">
    <location>
        <begin position="125"/>
        <end position="192"/>
    </location>
</feature>
<dbReference type="EMBL" id="CP025096">
    <property type="protein sequence ID" value="AUD06725.1"/>
    <property type="molecule type" value="Genomic_DNA"/>
</dbReference>
<accession>A0A2K8ZA54</accession>
<organism evidence="3 4">
    <name type="scientific">Spirosoma pollinicola</name>
    <dbReference type="NCBI Taxonomy" id="2057025"/>
    <lineage>
        <taxon>Bacteria</taxon>
        <taxon>Pseudomonadati</taxon>
        <taxon>Bacteroidota</taxon>
        <taxon>Cytophagia</taxon>
        <taxon>Cytophagales</taxon>
        <taxon>Cytophagaceae</taxon>
        <taxon>Spirosoma</taxon>
    </lineage>
</organism>
<dbReference type="InterPro" id="IPR057727">
    <property type="entry name" value="WCX_dom"/>
</dbReference>
<dbReference type="AlphaFoldDB" id="A0A2K8ZA54"/>
<dbReference type="Pfam" id="PF25583">
    <property type="entry name" value="WCX"/>
    <property type="match status" value="1"/>
</dbReference>
<dbReference type="KEGG" id="spir:CWM47_35705"/>
<dbReference type="InterPro" id="IPR051534">
    <property type="entry name" value="CBASS_pafABC_assoc_protein"/>
</dbReference>
<feature type="domain" description="WCX" evidence="2">
    <location>
        <begin position="224"/>
        <end position="298"/>
    </location>
</feature>
<evidence type="ECO:0000313" key="3">
    <source>
        <dbReference type="EMBL" id="AUD06725.1"/>
    </source>
</evidence>
<gene>
    <name evidence="3" type="ORF">CWM47_35705</name>
</gene>
<dbReference type="PROSITE" id="PS52050">
    <property type="entry name" value="WYL"/>
    <property type="match status" value="1"/>
</dbReference>
<dbReference type="RefSeq" id="WP_100993260.1">
    <property type="nucleotide sequence ID" value="NZ_CP025096.1"/>
</dbReference>
<reference evidence="3 4" key="1">
    <citation type="submission" date="2017-11" db="EMBL/GenBank/DDBJ databases">
        <title>Taxonomic description and genome sequences of Spirosoma HA7 sp. nov., isolated from pollen microhabitat of Corylus avellana.</title>
        <authorList>
            <person name="Ambika Manirajan B."/>
            <person name="Suarez C."/>
            <person name="Ratering S."/>
            <person name="Geissler-Plaum R."/>
            <person name="Cardinale M."/>
            <person name="Sylvia S."/>
        </authorList>
    </citation>
    <scope>NUCLEOTIDE SEQUENCE [LARGE SCALE GENOMIC DNA]</scope>
    <source>
        <strain evidence="3 4">HA7</strain>
    </source>
</reference>
<dbReference type="Proteomes" id="UP000232883">
    <property type="component" value="Chromosome"/>
</dbReference>
<dbReference type="Pfam" id="PF13280">
    <property type="entry name" value="WYL"/>
    <property type="match status" value="1"/>
</dbReference>